<organism evidence="2 3">
    <name type="scientific">Rhodoferax aquaticus</name>
    <dbReference type="NCBI Taxonomy" id="2527691"/>
    <lineage>
        <taxon>Bacteria</taxon>
        <taxon>Pseudomonadati</taxon>
        <taxon>Pseudomonadota</taxon>
        <taxon>Betaproteobacteria</taxon>
        <taxon>Burkholderiales</taxon>
        <taxon>Comamonadaceae</taxon>
        <taxon>Rhodoferax</taxon>
    </lineage>
</organism>
<feature type="transmembrane region" description="Helical" evidence="1">
    <location>
        <begin position="57"/>
        <end position="83"/>
    </location>
</feature>
<keyword evidence="1" id="KW-0812">Transmembrane</keyword>
<keyword evidence="1" id="KW-1133">Transmembrane helix</keyword>
<accession>A0A515EJF8</accession>
<dbReference type="AlphaFoldDB" id="A0A515EJF8"/>
<dbReference type="Proteomes" id="UP000317365">
    <property type="component" value="Chromosome"/>
</dbReference>
<reference evidence="3" key="1">
    <citation type="submission" date="2019-02" db="EMBL/GenBank/DDBJ databases">
        <title>Complete genome sequence of Rhodoferax sp. Gr-4.</title>
        <authorList>
            <person name="Jin L."/>
        </authorList>
    </citation>
    <scope>NUCLEOTIDE SEQUENCE [LARGE SCALE GENOMIC DNA]</scope>
    <source>
        <strain evidence="3">Gr-4</strain>
    </source>
</reference>
<name>A0A515EJF8_9BURK</name>
<keyword evidence="3" id="KW-1185">Reference proteome</keyword>
<gene>
    <name evidence="2" type="ORF">EXZ61_00655</name>
</gene>
<feature type="transmembrane region" description="Helical" evidence="1">
    <location>
        <begin position="135"/>
        <end position="154"/>
    </location>
</feature>
<protein>
    <submittedName>
        <fullName evidence="2">Uncharacterized protein</fullName>
    </submittedName>
</protein>
<sequence length="224" mass="24851">MSATMPMTALGQVRAAVQANFLPGLVLWSCLAALLAAYASSASVQAGLAQWGLVKQAWGYPFAFASYVVFAVVVPEALGFLVLKQTWSPGKWREMGYAALVFGTVGVTVDMFYALQVSLFGEGHDSATLAKKMVFDQFVYSPVSNWFVVALFAWRENGYHASTWRVALSAHFMSTRYLPMLVALWCVWIPSVLVIYFMPTALQFPVASIVLSFWILIFKFIRKS</sequence>
<evidence type="ECO:0000256" key="1">
    <source>
        <dbReference type="SAM" id="Phobius"/>
    </source>
</evidence>
<evidence type="ECO:0000313" key="3">
    <source>
        <dbReference type="Proteomes" id="UP000317365"/>
    </source>
</evidence>
<dbReference type="RefSeq" id="WP_142808256.1">
    <property type="nucleotide sequence ID" value="NZ_CP036282.1"/>
</dbReference>
<feature type="transmembrane region" description="Helical" evidence="1">
    <location>
        <begin position="95"/>
        <end position="115"/>
    </location>
</feature>
<feature type="transmembrane region" description="Helical" evidence="1">
    <location>
        <begin position="204"/>
        <end position="221"/>
    </location>
</feature>
<proteinExistence type="predicted"/>
<dbReference type="EMBL" id="CP036282">
    <property type="protein sequence ID" value="QDL52804.1"/>
    <property type="molecule type" value="Genomic_DNA"/>
</dbReference>
<keyword evidence="1" id="KW-0472">Membrane</keyword>
<reference evidence="3" key="2">
    <citation type="journal article" date="2020" name="Int. J. Syst. Evol. Microbiol.">
        <title>Genomic insights into a novel species Rhodoferax aquaticus sp. nov., isolated from freshwater.</title>
        <authorList>
            <person name="Li T."/>
            <person name="Zhuo Y."/>
            <person name="Jin C.Z."/>
            <person name="Wu X."/>
            <person name="Ko S.R."/>
            <person name="Jin F.J."/>
            <person name="Ahn C.Y."/>
            <person name="Oh H.M."/>
            <person name="Lee H.G."/>
            <person name="Jin L."/>
        </authorList>
    </citation>
    <scope>NUCLEOTIDE SEQUENCE [LARGE SCALE GENOMIC DNA]</scope>
    <source>
        <strain evidence="3">Gr-4</strain>
    </source>
</reference>
<feature type="transmembrane region" description="Helical" evidence="1">
    <location>
        <begin position="175"/>
        <end position="198"/>
    </location>
</feature>
<dbReference type="KEGG" id="rhg:EXZ61_00655"/>
<evidence type="ECO:0000313" key="2">
    <source>
        <dbReference type="EMBL" id="QDL52804.1"/>
    </source>
</evidence>